<dbReference type="Proteomes" id="UP000653156">
    <property type="component" value="Chromosome"/>
</dbReference>
<evidence type="ECO:0000259" key="5">
    <source>
        <dbReference type="Pfam" id="PF03466"/>
    </source>
</evidence>
<evidence type="ECO:0000313" key="7">
    <source>
        <dbReference type="Proteomes" id="UP000653156"/>
    </source>
</evidence>
<dbReference type="RefSeq" id="WP_328301423.1">
    <property type="nucleotide sequence ID" value="NZ_CP069798.1"/>
</dbReference>
<keyword evidence="4" id="KW-0804">Transcription</keyword>
<dbReference type="Gene3D" id="3.40.190.10">
    <property type="entry name" value="Periplasmic binding protein-like II"/>
    <property type="match status" value="2"/>
</dbReference>
<organism evidence="6 7">
    <name type="scientific">Paralysiella testudinis</name>
    <dbReference type="NCBI Taxonomy" id="2809020"/>
    <lineage>
        <taxon>Bacteria</taxon>
        <taxon>Pseudomonadati</taxon>
        <taxon>Pseudomonadota</taxon>
        <taxon>Betaproteobacteria</taxon>
        <taxon>Neisseriales</taxon>
        <taxon>Neisseriaceae</taxon>
        <taxon>Paralysiella</taxon>
    </lineage>
</organism>
<comment type="similarity">
    <text evidence="1">Belongs to the LysR transcriptional regulatory family.</text>
</comment>
<dbReference type="GO" id="GO:0006355">
    <property type="term" value="P:regulation of DNA-templated transcription"/>
    <property type="evidence" value="ECO:0007669"/>
    <property type="project" value="TreeGrafter"/>
</dbReference>
<dbReference type="PANTHER" id="PTHR30118:SF15">
    <property type="entry name" value="TRANSCRIPTIONAL REGULATORY PROTEIN"/>
    <property type="match status" value="1"/>
</dbReference>
<name>A0A892ZL66_9NEIS</name>
<proteinExistence type="inferred from homology"/>
<keyword evidence="3" id="KW-0238">DNA-binding</keyword>
<protein>
    <recommendedName>
        <fullName evidence="5">LysR substrate-binding domain-containing protein</fullName>
    </recommendedName>
</protein>
<evidence type="ECO:0000256" key="3">
    <source>
        <dbReference type="ARBA" id="ARBA00023125"/>
    </source>
</evidence>
<dbReference type="InterPro" id="IPR005119">
    <property type="entry name" value="LysR_subst-bd"/>
</dbReference>
<accession>A0A892ZL66</accession>
<evidence type="ECO:0000256" key="4">
    <source>
        <dbReference type="ARBA" id="ARBA00023163"/>
    </source>
</evidence>
<gene>
    <name evidence="6" type="ORF">JQU52_11985</name>
</gene>
<feature type="domain" description="LysR substrate-binding" evidence="5">
    <location>
        <begin position="6"/>
        <end position="200"/>
    </location>
</feature>
<reference evidence="6" key="1">
    <citation type="submission" date="2021-02" db="EMBL/GenBank/DDBJ databases">
        <title>Neisseriaceae sp. 26B isolated from the cloaca of a Common Toad-headed Turtle (Mesoclemmys nasuta).</title>
        <authorList>
            <person name="Spergser J."/>
            <person name="Busse H.-J."/>
        </authorList>
    </citation>
    <scope>NUCLEOTIDE SEQUENCE</scope>
    <source>
        <strain evidence="6">26B</strain>
    </source>
</reference>
<evidence type="ECO:0000256" key="1">
    <source>
        <dbReference type="ARBA" id="ARBA00009437"/>
    </source>
</evidence>
<dbReference type="PANTHER" id="PTHR30118">
    <property type="entry name" value="HTH-TYPE TRANSCRIPTIONAL REGULATOR LEUO-RELATED"/>
    <property type="match status" value="1"/>
</dbReference>
<dbReference type="EMBL" id="CP069798">
    <property type="protein sequence ID" value="QRQ83363.1"/>
    <property type="molecule type" value="Genomic_DNA"/>
</dbReference>
<dbReference type="InterPro" id="IPR050389">
    <property type="entry name" value="LysR-type_TF"/>
</dbReference>
<keyword evidence="7" id="KW-1185">Reference proteome</keyword>
<sequence length="204" mass="22842">MTRCLTVNIGATDNGTRSLGIPFALRLRRLAPRIKTSFFSIQGRDVAALLEQGGLDMAVMSDKAVPEHLHSRHLHHERYVCVVRQDHPVLQQTWDLDAFCALDYVLVSYFGGAFAGATDAALSALGRRRNVVMSVNNFLLVPDILRQSDWAAVVPDHLLQADDKLAVLAPPLAIEGYNKVMAWHERHHRDPVQRWLRDVMAGCE</sequence>
<dbReference type="KEGG" id="ptes:JQU52_11985"/>
<dbReference type="AlphaFoldDB" id="A0A892ZL66"/>
<dbReference type="SUPFAM" id="SSF53850">
    <property type="entry name" value="Periplasmic binding protein-like II"/>
    <property type="match status" value="1"/>
</dbReference>
<evidence type="ECO:0000313" key="6">
    <source>
        <dbReference type="EMBL" id="QRQ83363.1"/>
    </source>
</evidence>
<keyword evidence="2" id="KW-0805">Transcription regulation</keyword>
<evidence type="ECO:0000256" key="2">
    <source>
        <dbReference type="ARBA" id="ARBA00023015"/>
    </source>
</evidence>
<dbReference type="Pfam" id="PF03466">
    <property type="entry name" value="LysR_substrate"/>
    <property type="match status" value="1"/>
</dbReference>
<dbReference type="GO" id="GO:0003677">
    <property type="term" value="F:DNA binding"/>
    <property type="evidence" value="ECO:0007669"/>
    <property type="project" value="UniProtKB-KW"/>
</dbReference>